<evidence type="ECO:0000313" key="2">
    <source>
        <dbReference type="Proteomes" id="UP000196435"/>
    </source>
</evidence>
<protein>
    <submittedName>
        <fullName evidence="1">Uncharacterized protein</fullName>
    </submittedName>
</protein>
<dbReference type="Proteomes" id="UP000196435">
    <property type="component" value="Unassembled WGS sequence"/>
</dbReference>
<reference evidence="2" key="1">
    <citation type="submission" date="2016-12" db="EMBL/GenBank/DDBJ databases">
        <authorList>
            <person name="Gaudriault S."/>
        </authorList>
    </citation>
    <scope>NUCLEOTIDE SEQUENCE [LARGE SCALE GENOMIC DNA]</scope>
    <source>
        <strain evidence="2">HGB1681 (deposited as PTA-6826 in the American Type Culture Collection)</strain>
    </source>
</reference>
<dbReference type="AlphaFoldDB" id="A0A1N6MT13"/>
<accession>A0A1N6MT13</accession>
<gene>
    <name evidence="1" type="ORF">XIS1_1300025</name>
</gene>
<name>A0A1N6MT13_9GAMM</name>
<dbReference type="EMBL" id="FTLG01000036">
    <property type="protein sequence ID" value="SIP71970.1"/>
    <property type="molecule type" value="Genomic_DNA"/>
</dbReference>
<sequence length="51" mass="5895">MCHIALFSSVFVSSKSIYLEQCEKIHLNSRELKDNKQELLCATILSHLLFL</sequence>
<organism evidence="1 2">
    <name type="scientific">Xenorhabdus innexi</name>
    <dbReference type="NCBI Taxonomy" id="290109"/>
    <lineage>
        <taxon>Bacteria</taxon>
        <taxon>Pseudomonadati</taxon>
        <taxon>Pseudomonadota</taxon>
        <taxon>Gammaproteobacteria</taxon>
        <taxon>Enterobacterales</taxon>
        <taxon>Morganellaceae</taxon>
        <taxon>Xenorhabdus</taxon>
    </lineage>
</organism>
<evidence type="ECO:0000313" key="1">
    <source>
        <dbReference type="EMBL" id="SIP71970.1"/>
    </source>
</evidence>
<proteinExistence type="predicted"/>